<name>A0A7W6JC96_9CAUL</name>
<dbReference type="SUPFAM" id="SSF53756">
    <property type="entry name" value="UDP-Glycosyltransferase/glycogen phosphorylase"/>
    <property type="match status" value="1"/>
</dbReference>
<dbReference type="InterPro" id="IPR019734">
    <property type="entry name" value="TPR_rpt"/>
</dbReference>
<accession>A0A7W6JC96</accession>
<sequence length="597" mass="65018">MSAVELVPEQIHGIAPIAQGTAGDSASPEAIRKLSHQLASPKLNVKTQRKALEKLKASLMAIRAGDFELGARRALDALKMDETNGLAWHVLAICQEKSGRLGQALQAYEAALKLLPNETDVAHDLGRLAQQMGYLEIAEKLLLKYLAVEPGHIEATNNLACVQRDQKRYGDAVETLRALIAVEPESPVLWNTLGTVLSDQGEMGTALTFFEEALRHDPNFAKARYNRANARQPLGDALGALEDLDAAMPGAENPYERAMMNMARAMLLMTLGRIPEGFEAYEVRLDPHLPESMRVAVDAPRWDPKTEDIRGKRLLIVGEQGIADEMVFGTVIGDAIKAVGPEGKVFVAVEPRLIGLFQRAHPEAVFGGHKAVKLEGRITRYVPFAEELEGGVDAWVPMASLLAIYRPTVESFPNRRGYLVADPAKVAHWKAELEKLGPGLKVGLHWKSLVLTGSRARYFSSFERWKPVLTTPGAVMVNLQCGDVAEDLAAAEAAGVKIWTPPIDLKDDLEDVAALSAALDLVVGPGIAGTNLAAAVGGTAWMITAPDDWHYLATDKYPFYPHLEFFRRDTFDDWEGVIARVRTALDEAVANPASLAA</sequence>
<dbReference type="InterPro" id="IPR011990">
    <property type="entry name" value="TPR-like_helical_dom_sf"/>
</dbReference>
<comment type="caution">
    <text evidence="4">The sequence shown here is derived from an EMBL/GenBank/DDBJ whole genome shotgun (WGS) entry which is preliminary data.</text>
</comment>
<protein>
    <submittedName>
        <fullName evidence="4">Tetratricopeptide (TPR) repeat protein</fullName>
    </submittedName>
</protein>
<evidence type="ECO:0000256" key="3">
    <source>
        <dbReference type="PROSITE-ProRule" id="PRU00339"/>
    </source>
</evidence>
<dbReference type="InterPro" id="IPR050498">
    <property type="entry name" value="Ycf3"/>
</dbReference>
<dbReference type="SUPFAM" id="SSF48452">
    <property type="entry name" value="TPR-like"/>
    <property type="match status" value="1"/>
</dbReference>
<evidence type="ECO:0000313" key="5">
    <source>
        <dbReference type="Proteomes" id="UP000529946"/>
    </source>
</evidence>
<dbReference type="PROSITE" id="PS50005">
    <property type="entry name" value="TPR"/>
    <property type="match status" value="2"/>
</dbReference>
<dbReference type="Pfam" id="PF13181">
    <property type="entry name" value="TPR_8"/>
    <property type="match status" value="1"/>
</dbReference>
<feature type="repeat" description="TPR" evidence="3">
    <location>
        <begin position="85"/>
        <end position="118"/>
    </location>
</feature>
<dbReference type="PANTHER" id="PTHR44858:SF1">
    <property type="entry name" value="UDP-N-ACETYLGLUCOSAMINE--PEPTIDE N-ACETYLGLUCOSAMINYLTRANSFERASE SPINDLY-RELATED"/>
    <property type="match status" value="1"/>
</dbReference>
<dbReference type="Proteomes" id="UP000529946">
    <property type="component" value="Unassembled WGS sequence"/>
</dbReference>
<dbReference type="SMART" id="SM00028">
    <property type="entry name" value="TPR"/>
    <property type="match status" value="4"/>
</dbReference>
<evidence type="ECO:0000256" key="1">
    <source>
        <dbReference type="ARBA" id="ARBA00022737"/>
    </source>
</evidence>
<dbReference type="AlphaFoldDB" id="A0A7W6JC96"/>
<dbReference type="EMBL" id="JACIDM010000001">
    <property type="protein sequence ID" value="MBB4082491.1"/>
    <property type="molecule type" value="Genomic_DNA"/>
</dbReference>
<feature type="repeat" description="TPR" evidence="3">
    <location>
        <begin position="187"/>
        <end position="220"/>
    </location>
</feature>
<evidence type="ECO:0000313" key="4">
    <source>
        <dbReference type="EMBL" id="MBB4082491.1"/>
    </source>
</evidence>
<dbReference type="RefSeq" id="WP_183203565.1">
    <property type="nucleotide sequence ID" value="NZ_BAAAER010000006.1"/>
</dbReference>
<reference evidence="4 5" key="1">
    <citation type="submission" date="2020-08" db="EMBL/GenBank/DDBJ databases">
        <title>Genomic Encyclopedia of Type Strains, Phase IV (KMG-IV): sequencing the most valuable type-strain genomes for metagenomic binning, comparative biology and taxonomic classification.</title>
        <authorList>
            <person name="Goeker M."/>
        </authorList>
    </citation>
    <scope>NUCLEOTIDE SEQUENCE [LARGE SCALE GENOMIC DNA]</scope>
    <source>
        <strain evidence="4 5">DSM 23960</strain>
    </source>
</reference>
<keyword evidence="1" id="KW-0677">Repeat</keyword>
<dbReference type="Gene3D" id="1.25.40.10">
    <property type="entry name" value="Tetratricopeptide repeat domain"/>
    <property type="match status" value="1"/>
</dbReference>
<evidence type="ECO:0000256" key="2">
    <source>
        <dbReference type="ARBA" id="ARBA00022803"/>
    </source>
</evidence>
<dbReference type="InterPro" id="IPR013105">
    <property type="entry name" value="TPR_2"/>
</dbReference>
<gene>
    <name evidence="4" type="ORF">GGR12_001330</name>
</gene>
<dbReference type="Pfam" id="PF13432">
    <property type="entry name" value="TPR_16"/>
    <property type="match status" value="1"/>
</dbReference>
<proteinExistence type="predicted"/>
<dbReference type="Pfam" id="PF07719">
    <property type="entry name" value="TPR_2"/>
    <property type="match status" value="1"/>
</dbReference>
<keyword evidence="5" id="KW-1185">Reference proteome</keyword>
<keyword evidence="2 3" id="KW-0802">TPR repeat</keyword>
<dbReference type="PANTHER" id="PTHR44858">
    <property type="entry name" value="TETRATRICOPEPTIDE REPEAT PROTEIN 6"/>
    <property type="match status" value="1"/>
</dbReference>
<organism evidence="4 5">
    <name type="scientific">Brevundimonas lenta</name>
    <dbReference type="NCBI Taxonomy" id="424796"/>
    <lineage>
        <taxon>Bacteria</taxon>
        <taxon>Pseudomonadati</taxon>
        <taxon>Pseudomonadota</taxon>
        <taxon>Alphaproteobacteria</taxon>
        <taxon>Caulobacterales</taxon>
        <taxon>Caulobacteraceae</taxon>
        <taxon>Brevundimonas</taxon>
    </lineage>
</organism>